<accession>A0A6B2LZU4</accession>
<evidence type="ECO:0000313" key="4">
    <source>
        <dbReference type="Proteomes" id="UP000478417"/>
    </source>
</evidence>
<keyword evidence="4" id="KW-1185">Reference proteome</keyword>
<dbReference type="InterPro" id="IPR001347">
    <property type="entry name" value="SIS_dom"/>
</dbReference>
<dbReference type="GO" id="GO:0009750">
    <property type="term" value="P:response to fructose"/>
    <property type="evidence" value="ECO:0007669"/>
    <property type="project" value="TreeGrafter"/>
</dbReference>
<feature type="domain" description="SIS" evidence="2">
    <location>
        <begin position="70"/>
        <end position="247"/>
    </location>
</feature>
<dbReference type="GO" id="GO:0005829">
    <property type="term" value="C:cytosol"/>
    <property type="evidence" value="ECO:0007669"/>
    <property type="project" value="TreeGrafter"/>
</dbReference>
<dbReference type="PANTHER" id="PTHR10088">
    <property type="entry name" value="GLUCOKINASE REGULATORY PROTEIN"/>
    <property type="match status" value="1"/>
</dbReference>
<dbReference type="EMBL" id="JAAGNX010000002">
    <property type="protein sequence ID" value="NDV62188.1"/>
    <property type="molecule type" value="Genomic_DNA"/>
</dbReference>
<dbReference type="Pfam" id="PF22645">
    <property type="entry name" value="GKRP_SIS_N"/>
    <property type="match status" value="1"/>
</dbReference>
<dbReference type="InterPro" id="IPR040190">
    <property type="entry name" value="MURQ/GCKR"/>
</dbReference>
<protein>
    <recommendedName>
        <fullName evidence="2">SIS domain-containing protein</fullName>
    </recommendedName>
</protein>
<dbReference type="Proteomes" id="UP000478417">
    <property type="component" value="Unassembled WGS sequence"/>
</dbReference>
<evidence type="ECO:0000259" key="2">
    <source>
        <dbReference type="PROSITE" id="PS51464"/>
    </source>
</evidence>
<comment type="caution">
    <text evidence="3">The sequence shown here is derived from an EMBL/GenBank/DDBJ whole genome shotgun (WGS) entry which is preliminary data.</text>
</comment>
<name>A0A6B2LZU4_9BACT</name>
<evidence type="ECO:0000256" key="1">
    <source>
        <dbReference type="ARBA" id="ARBA00023277"/>
    </source>
</evidence>
<dbReference type="InterPro" id="IPR046348">
    <property type="entry name" value="SIS_dom_sf"/>
</dbReference>
<reference evidence="3 4" key="1">
    <citation type="submission" date="2020-02" db="EMBL/GenBank/DDBJ databases">
        <title>Albibacoteraceae fam. nov., the first described family within the subdivision 4 Verrucomicrobia.</title>
        <authorList>
            <person name="Xi F."/>
        </authorList>
    </citation>
    <scope>NUCLEOTIDE SEQUENCE [LARGE SCALE GENOMIC DNA]</scope>
    <source>
        <strain evidence="3 4">CK1056</strain>
    </source>
</reference>
<dbReference type="SUPFAM" id="SSF53697">
    <property type="entry name" value="SIS domain"/>
    <property type="match status" value="1"/>
</dbReference>
<dbReference type="GO" id="GO:0070095">
    <property type="term" value="F:fructose-6-phosphate binding"/>
    <property type="evidence" value="ECO:0007669"/>
    <property type="project" value="TreeGrafter"/>
</dbReference>
<dbReference type="GO" id="GO:0030246">
    <property type="term" value="F:carbohydrate binding"/>
    <property type="evidence" value="ECO:0007669"/>
    <property type="project" value="TreeGrafter"/>
</dbReference>
<evidence type="ECO:0000313" key="3">
    <source>
        <dbReference type="EMBL" id="NDV62188.1"/>
    </source>
</evidence>
<dbReference type="GO" id="GO:1901135">
    <property type="term" value="P:carbohydrate derivative metabolic process"/>
    <property type="evidence" value="ECO:0007669"/>
    <property type="project" value="InterPro"/>
</dbReference>
<dbReference type="PANTHER" id="PTHR10088:SF4">
    <property type="entry name" value="GLUCOKINASE REGULATORY PROTEIN"/>
    <property type="match status" value="1"/>
</dbReference>
<dbReference type="GO" id="GO:0004857">
    <property type="term" value="F:enzyme inhibitor activity"/>
    <property type="evidence" value="ECO:0007669"/>
    <property type="project" value="TreeGrafter"/>
</dbReference>
<dbReference type="Gene3D" id="3.40.50.10490">
    <property type="entry name" value="Glucose-6-phosphate isomerase like protein, domain 1"/>
    <property type="match status" value="2"/>
</dbReference>
<sequence>MDAGEFMQVCEQFKLGDLVTEMPHAETVGLADLAQRDPIRAVELFHRADLLAMDALASRLGPLPELVAAIQRTLSEDGRIFIVGCGATGRLALSLETFARESWLPTDDRDRIISFMAGGDAALIRSIEAFEDFPEYGARQLMELGFCEKDLLLAITEGGETSFVIGACMKAAEVAIESPWFLFCNPPETLCRIVERSRAVLESEKVNSFCLEVGPMALSGSTRLQATTVQMLVAGAAISEALGLESAQELITGFGELLQQHDPSFLVPFIEAEAMLYNDGHHVLYQTDRYGMTVLTDTTERSPTFSLAPFENKNRPGDETSLCYLCMPECPDSQSAWKHLLGREPRTLEWPELDGKASMKTLLGHDISAEALIWRSSRCSGKKQVPFLVHGAGPSLEFAGIDHDLGLDEAPLLLRHLILKCSLNLHSTLVMGRLKRFESNLMTFVRPSNYKLVDRAARYMQNHHLQQTGTPLAYEAAVVRVFENLS</sequence>
<dbReference type="GO" id="GO:0042593">
    <property type="term" value="P:glucose homeostasis"/>
    <property type="evidence" value="ECO:0007669"/>
    <property type="project" value="TreeGrafter"/>
</dbReference>
<dbReference type="AlphaFoldDB" id="A0A6B2LZU4"/>
<gene>
    <name evidence="3" type="ORF">G0Q06_06990</name>
</gene>
<keyword evidence="1" id="KW-0119">Carbohydrate metabolism</keyword>
<dbReference type="GO" id="GO:0019899">
    <property type="term" value="F:enzyme binding"/>
    <property type="evidence" value="ECO:0007669"/>
    <property type="project" value="TreeGrafter"/>
</dbReference>
<proteinExistence type="predicted"/>
<organism evidence="3 4">
    <name type="scientific">Oceanipulchritudo coccoides</name>
    <dbReference type="NCBI Taxonomy" id="2706888"/>
    <lineage>
        <taxon>Bacteria</taxon>
        <taxon>Pseudomonadati</taxon>
        <taxon>Verrucomicrobiota</taxon>
        <taxon>Opitutia</taxon>
        <taxon>Puniceicoccales</taxon>
        <taxon>Oceanipulchritudinaceae</taxon>
        <taxon>Oceanipulchritudo</taxon>
    </lineage>
</organism>
<dbReference type="PROSITE" id="PS51464">
    <property type="entry name" value="SIS"/>
    <property type="match status" value="1"/>
</dbReference>
<dbReference type="RefSeq" id="WP_163963871.1">
    <property type="nucleotide sequence ID" value="NZ_JAAGNX010000002.1"/>
</dbReference>